<keyword evidence="1" id="KW-0812">Transmembrane</keyword>
<dbReference type="Proteomes" id="UP000754563">
    <property type="component" value="Unassembled WGS sequence"/>
</dbReference>
<name>A0A955L9U2_9BACT</name>
<organism evidence="2 3">
    <name type="scientific">Candidatus Dojkabacteria bacterium</name>
    <dbReference type="NCBI Taxonomy" id="2099670"/>
    <lineage>
        <taxon>Bacteria</taxon>
        <taxon>Candidatus Dojkabacteria</taxon>
    </lineage>
</organism>
<comment type="caution">
    <text evidence="2">The sequence shown here is derived from an EMBL/GenBank/DDBJ whole genome shotgun (WGS) entry which is preliminary data.</text>
</comment>
<keyword evidence="1" id="KW-1133">Transmembrane helix</keyword>
<protein>
    <submittedName>
        <fullName evidence="2">Uncharacterized protein</fullName>
    </submittedName>
</protein>
<dbReference type="AlphaFoldDB" id="A0A955L9U2"/>
<reference evidence="2" key="2">
    <citation type="journal article" date="2021" name="Microbiome">
        <title>Successional dynamics and alternative stable states in a saline activated sludge microbial community over 9 years.</title>
        <authorList>
            <person name="Wang Y."/>
            <person name="Ye J."/>
            <person name="Ju F."/>
            <person name="Liu L."/>
            <person name="Boyd J.A."/>
            <person name="Deng Y."/>
            <person name="Parks D.H."/>
            <person name="Jiang X."/>
            <person name="Yin X."/>
            <person name="Woodcroft B.J."/>
            <person name="Tyson G.W."/>
            <person name="Hugenholtz P."/>
            <person name="Polz M.F."/>
            <person name="Zhang T."/>
        </authorList>
    </citation>
    <scope>NUCLEOTIDE SEQUENCE</scope>
    <source>
        <strain evidence="2">HKST-UBA11</strain>
    </source>
</reference>
<keyword evidence="1" id="KW-0472">Membrane</keyword>
<evidence type="ECO:0000256" key="1">
    <source>
        <dbReference type="SAM" id="Phobius"/>
    </source>
</evidence>
<dbReference type="EMBL" id="JAGQLH010000089">
    <property type="protein sequence ID" value="MCA9386166.1"/>
    <property type="molecule type" value="Genomic_DNA"/>
</dbReference>
<evidence type="ECO:0000313" key="3">
    <source>
        <dbReference type="Proteomes" id="UP000754563"/>
    </source>
</evidence>
<proteinExistence type="predicted"/>
<gene>
    <name evidence="2" type="ORF">KC717_05965</name>
</gene>
<feature type="transmembrane region" description="Helical" evidence="1">
    <location>
        <begin position="20"/>
        <end position="41"/>
    </location>
</feature>
<reference evidence="2" key="1">
    <citation type="submission" date="2020-04" db="EMBL/GenBank/DDBJ databases">
        <authorList>
            <person name="Zhang T."/>
        </authorList>
    </citation>
    <scope>NUCLEOTIDE SEQUENCE</scope>
    <source>
        <strain evidence="2">HKST-UBA11</strain>
    </source>
</reference>
<accession>A0A955L9U2</accession>
<sequence>MKKINLPKSLRKAYSLMEVLVTLLVVNILILMLSNILVITLRISLEINERSAAREEMSDTLNRMKRDIRNARIISEDCLGLSGGGTCSVEKSGESVIWDTITADGVTQIRRRSDTGSGYQTNFITGDKLNYTTLLFQDTGGGAFTGPSGASKASILITMTADHTQENIEITNLYRQVVISTRNYSY</sequence>
<evidence type="ECO:0000313" key="2">
    <source>
        <dbReference type="EMBL" id="MCA9386166.1"/>
    </source>
</evidence>